<dbReference type="PANTHER" id="PTHR30346">
    <property type="entry name" value="TRANSCRIPTIONAL DUAL REGULATOR HCAR-RELATED"/>
    <property type="match status" value="1"/>
</dbReference>
<gene>
    <name evidence="6" type="ORF">E1269_17045</name>
</gene>
<feature type="domain" description="HTH lysR-type" evidence="5">
    <location>
        <begin position="1"/>
        <end position="58"/>
    </location>
</feature>
<evidence type="ECO:0000313" key="6">
    <source>
        <dbReference type="EMBL" id="TDE08627.1"/>
    </source>
</evidence>
<evidence type="ECO:0000256" key="2">
    <source>
        <dbReference type="ARBA" id="ARBA00023015"/>
    </source>
</evidence>
<dbReference type="InterPro" id="IPR005119">
    <property type="entry name" value="LysR_subst-bd"/>
</dbReference>
<dbReference type="InterPro" id="IPR036388">
    <property type="entry name" value="WH-like_DNA-bd_sf"/>
</dbReference>
<reference evidence="6 7" key="1">
    <citation type="submission" date="2019-03" db="EMBL/GenBank/DDBJ databases">
        <title>Draft genome sequences of novel Actinobacteria.</title>
        <authorList>
            <person name="Sahin N."/>
            <person name="Ay H."/>
            <person name="Saygin H."/>
        </authorList>
    </citation>
    <scope>NUCLEOTIDE SEQUENCE [LARGE SCALE GENOMIC DNA]</scope>
    <source>
        <strain evidence="6 7">5K138</strain>
    </source>
</reference>
<sequence>MDERQLRILRELGALGSVRAVANTLGITPSAVSQQLKLLQRPIPVPLTRRHGRTLRLTEAGERLAAAGADVQAALARAREVARDLSRSPGGTVTVSAFNSAAVAFFPSLAHASPGAAPVRVALSDEDVAQSEFPQLTAAYDVVLAHRLPHTPAWPATVTVVPLLNEPLDLALPANHPLAGRDSVDALQVAAEPWITTHAGFPVGALLDTVAAVSGRPVEVRHRVNEFTVAAELVRAGAGLALIPRWTSLRPAGVVLRPLTGVRVARRVDALIRPERTVRPAAREVLAPITSR</sequence>
<dbReference type="InParanoid" id="A0A4R5D7J1"/>
<accession>A0A4R5D7J1</accession>
<protein>
    <submittedName>
        <fullName evidence="6">LysR family transcriptional regulator</fullName>
    </submittedName>
</protein>
<evidence type="ECO:0000256" key="4">
    <source>
        <dbReference type="ARBA" id="ARBA00023163"/>
    </source>
</evidence>
<dbReference type="PROSITE" id="PS50931">
    <property type="entry name" value="HTH_LYSR"/>
    <property type="match status" value="1"/>
</dbReference>
<name>A0A4R5D7J1_9ACTN</name>
<dbReference type="RefSeq" id="WP_131896639.1">
    <property type="nucleotide sequence ID" value="NZ_SMKZ01000023.1"/>
</dbReference>
<dbReference type="SUPFAM" id="SSF46785">
    <property type="entry name" value="Winged helix' DNA-binding domain"/>
    <property type="match status" value="1"/>
</dbReference>
<dbReference type="AlphaFoldDB" id="A0A4R5D7J1"/>
<dbReference type="Proteomes" id="UP000294739">
    <property type="component" value="Unassembled WGS sequence"/>
</dbReference>
<keyword evidence="2" id="KW-0805">Transcription regulation</keyword>
<dbReference type="Pfam" id="PF03466">
    <property type="entry name" value="LysR_substrate"/>
    <property type="match status" value="1"/>
</dbReference>
<proteinExistence type="inferred from homology"/>
<keyword evidence="4" id="KW-0804">Transcription</keyword>
<keyword evidence="7" id="KW-1185">Reference proteome</keyword>
<dbReference type="OrthoDB" id="3673085at2"/>
<keyword evidence="3" id="KW-0238">DNA-binding</keyword>
<comment type="caution">
    <text evidence="6">The sequence shown here is derived from an EMBL/GenBank/DDBJ whole genome shotgun (WGS) entry which is preliminary data.</text>
</comment>
<dbReference type="GO" id="GO:0003700">
    <property type="term" value="F:DNA-binding transcription factor activity"/>
    <property type="evidence" value="ECO:0007669"/>
    <property type="project" value="InterPro"/>
</dbReference>
<dbReference type="Gene3D" id="3.40.190.10">
    <property type="entry name" value="Periplasmic binding protein-like II"/>
    <property type="match status" value="2"/>
</dbReference>
<dbReference type="PANTHER" id="PTHR30346:SF29">
    <property type="entry name" value="LYSR SUBSTRATE-BINDING"/>
    <property type="match status" value="1"/>
</dbReference>
<evidence type="ECO:0000313" key="7">
    <source>
        <dbReference type="Proteomes" id="UP000294739"/>
    </source>
</evidence>
<evidence type="ECO:0000256" key="3">
    <source>
        <dbReference type="ARBA" id="ARBA00023125"/>
    </source>
</evidence>
<dbReference type="GO" id="GO:0003677">
    <property type="term" value="F:DNA binding"/>
    <property type="evidence" value="ECO:0007669"/>
    <property type="project" value="UniProtKB-KW"/>
</dbReference>
<dbReference type="Pfam" id="PF00126">
    <property type="entry name" value="HTH_1"/>
    <property type="match status" value="1"/>
</dbReference>
<evidence type="ECO:0000256" key="1">
    <source>
        <dbReference type="ARBA" id="ARBA00009437"/>
    </source>
</evidence>
<comment type="similarity">
    <text evidence="1">Belongs to the LysR transcriptional regulatory family.</text>
</comment>
<dbReference type="SUPFAM" id="SSF53850">
    <property type="entry name" value="Periplasmic binding protein-like II"/>
    <property type="match status" value="1"/>
</dbReference>
<evidence type="ECO:0000259" key="5">
    <source>
        <dbReference type="PROSITE" id="PS50931"/>
    </source>
</evidence>
<dbReference type="InterPro" id="IPR000847">
    <property type="entry name" value="LysR_HTH_N"/>
</dbReference>
<organism evidence="6 7">
    <name type="scientific">Jiangella asiatica</name>
    <dbReference type="NCBI Taxonomy" id="2530372"/>
    <lineage>
        <taxon>Bacteria</taxon>
        <taxon>Bacillati</taxon>
        <taxon>Actinomycetota</taxon>
        <taxon>Actinomycetes</taxon>
        <taxon>Jiangellales</taxon>
        <taxon>Jiangellaceae</taxon>
        <taxon>Jiangella</taxon>
    </lineage>
</organism>
<dbReference type="FunCoup" id="A0A4R5D7J1">
    <property type="interactions" value="23"/>
</dbReference>
<dbReference type="InterPro" id="IPR036390">
    <property type="entry name" value="WH_DNA-bd_sf"/>
</dbReference>
<dbReference type="EMBL" id="SMKZ01000023">
    <property type="protein sequence ID" value="TDE08627.1"/>
    <property type="molecule type" value="Genomic_DNA"/>
</dbReference>
<dbReference type="GO" id="GO:0032993">
    <property type="term" value="C:protein-DNA complex"/>
    <property type="evidence" value="ECO:0007669"/>
    <property type="project" value="TreeGrafter"/>
</dbReference>
<dbReference type="Gene3D" id="1.10.10.10">
    <property type="entry name" value="Winged helix-like DNA-binding domain superfamily/Winged helix DNA-binding domain"/>
    <property type="match status" value="1"/>
</dbReference>